<name>A0ACC1BAQ9_9ROSI</name>
<protein>
    <submittedName>
        <fullName evidence="1">Uncharacterized protein</fullName>
    </submittedName>
</protein>
<accession>A0ACC1BAQ9</accession>
<gene>
    <name evidence="1" type="ORF">Patl1_16604</name>
</gene>
<organism evidence="1 2">
    <name type="scientific">Pistacia atlantica</name>
    <dbReference type="NCBI Taxonomy" id="434234"/>
    <lineage>
        <taxon>Eukaryota</taxon>
        <taxon>Viridiplantae</taxon>
        <taxon>Streptophyta</taxon>
        <taxon>Embryophyta</taxon>
        <taxon>Tracheophyta</taxon>
        <taxon>Spermatophyta</taxon>
        <taxon>Magnoliopsida</taxon>
        <taxon>eudicotyledons</taxon>
        <taxon>Gunneridae</taxon>
        <taxon>Pentapetalae</taxon>
        <taxon>rosids</taxon>
        <taxon>malvids</taxon>
        <taxon>Sapindales</taxon>
        <taxon>Anacardiaceae</taxon>
        <taxon>Pistacia</taxon>
    </lineage>
</organism>
<dbReference type="Proteomes" id="UP001164250">
    <property type="component" value="Chromosome 6"/>
</dbReference>
<reference evidence="2" key="1">
    <citation type="journal article" date="2023" name="G3 (Bethesda)">
        <title>Genome assembly and association tests identify interacting loci associated with vigor, precocity, and sex in interspecific pistachio rootstocks.</title>
        <authorList>
            <person name="Palmer W."/>
            <person name="Jacygrad E."/>
            <person name="Sagayaradj S."/>
            <person name="Cavanaugh K."/>
            <person name="Han R."/>
            <person name="Bertier L."/>
            <person name="Beede B."/>
            <person name="Kafkas S."/>
            <person name="Golino D."/>
            <person name="Preece J."/>
            <person name="Michelmore R."/>
        </authorList>
    </citation>
    <scope>NUCLEOTIDE SEQUENCE [LARGE SCALE GENOMIC DNA]</scope>
</reference>
<proteinExistence type="predicted"/>
<keyword evidence="2" id="KW-1185">Reference proteome</keyword>
<comment type="caution">
    <text evidence="1">The sequence shown here is derived from an EMBL/GenBank/DDBJ whole genome shotgun (WGS) entry which is preliminary data.</text>
</comment>
<evidence type="ECO:0000313" key="1">
    <source>
        <dbReference type="EMBL" id="KAJ0096044.1"/>
    </source>
</evidence>
<sequence>MSHSFTFFILAFLLLTSSEGRLISSTTGKSSSEESSIDDIDCTGPGSEECMMRRSMVDHTDYIYTEDVNQP</sequence>
<dbReference type="EMBL" id="CM047902">
    <property type="protein sequence ID" value="KAJ0096044.1"/>
    <property type="molecule type" value="Genomic_DNA"/>
</dbReference>
<evidence type="ECO:0000313" key="2">
    <source>
        <dbReference type="Proteomes" id="UP001164250"/>
    </source>
</evidence>